<dbReference type="Proteomes" id="UP001139319">
    <property type="component" value="Unassembled WGS sequence"/>
</dbReference>
<gene>
    <name evidence="1" type="ORF">M6D89_13705</name>
</gene>
<reference evidence="1" key="1">
    <citation type="submission" date="2022-05" db="EMBL/GenBank/DDBJ databases">
        <authorList>
            <person name="Sun H.-N."/>
        </authorList>
    </citation>
    <scope>NUCLEOTIDE SEQUENCE</scope>
    <source>
        <strain evidence="1">HB14</strain>
    </source>
</reference>
<sequence length="315" mass="35586">MHLLDILATHPKPADKGVPDWMLGYFKRRSISFANGDTDTQTHVCWLQSRNFTIDLRLPIESEQVPEKRWADYSAAELRTLGNYEGWVADSVWNGETLAWKNEVALQLHGRWQEPAYLHRVGNCMMEFCPSDAYAEDWRLQPSKPGPLVGLRLTREINKTTGQQIRRDGGLITCGDYAALVLGRPSSIASSDTNALREMAEQSVGDQNRLSALFEFETSVAKGSLADGYTIQLSTRPDRQGKTLISLDGFRLADDPDSLTQTCTSENGEVIERHYRIDTIETEIPYAQHTSTTAQARQWFNAESETLCRYTQPCY</sequence>
<reference evidence="1" key="2">
    <citation type="submission" date="2023-01" db="EMBL/GenBank/DDBJ databases">
        <title>Gilvimarinus xylanilyticus HB14 isolated from Caulerpa lentillifera aquaculture base in Hainan, China.</title>
        <authorList>
            <person name="Zhang Y.-J."/>
        </authorList>
    </citation>
    <scope>NUCLEOTIDE SEQUENCE</scope>
    <source>
        <strain evidence="1">HB14</strain>
    </source>
</reference>
<evidence type="ECO:0000313" key="2">
    <source>
        <dbReference type="Proteomes" id="UP001139319"/>
    </source>
</evidence>
<proteinExistence type="predicted"/>
<keyword evidence="2" id="KW-1185">Reference proteome</keyword>
<accession>A0A9X2HYH0</accession>
<dbReference type="AlphaFoldDB" id="A0A9X2HYH0"/>
<dbReference type="RefSeq" id="WP_253968650.1">
    <property type="nucleotide sequence ID" value="NZ_JAMFTH010000005.1"/>
</dbReference>
<comment type="caution">
    <text evidence="1">The sequence shown here is derived from an EMBL/GenBank/DDBJ whole genome shotgun (WGS) entry which is preliminary data.</text>
</comment>
<protein>
    <submittedName>
        <fullName evidence="1">Uncharacterized protein</fullName>
    </submittedName>
</protein>
<organism evidence="1 2">
    <name type="scientific">Gilvimarinus xylanilyticus</name>
    <dbReference type="NCBI Taxonomy" id="2944139"/>
    <lineage>
        <taxon>Bacteria</taxon>
        <taxon>Pseudomonadati</taxon>
        <taxon>Pseudomonadota</taxon>
        <taxon>Gammaproteobacteria</taxon>
        <taxon>Cellvibrionales</taxon>
        <taxon>Cellvibrionaceae</taxon>
        <taxon>Gilvimarinus</taxon>
    </lineage>
</organism>
<evidence type="ECO:0000313" key="1">
    <source>
        <dbReference type="EMBL" id="MCP8900355.1"/>
    </source>
</evidence>
<name>A0A9X2HYH0_9GAMM</name>
<dbReference type="EMBL" id="JAMFTH010000005">
    <property type="protein sequence ID" value="MCP8900355.1"/>
    <property type="molecule type" value="Genomic_DNA"/>
</dbReference>